<proteinExistence type="inferred from homology"/>
<dbReference type="GO" id="GO:0019905">
    <property type="term" value="F:syntaxin binding"/>
    <property type="evidence" value="ECO:0007669"/>
    <property type="project" value="TreeGrafter"/>
</dbReference>
<dbReference type="GO" id="GO:0031201">
    <property type="term" value="C:SNARE complex"/>
    <property type="evidence" value="ECO:0007669"/>
    <property type="project" value="TreeGrafter"/>
</dbReference>
<dbReference type="HOGENOM" id="CLU_1142582_0_0_1"/>
<dbReference type="GO" id="GO:0005484">
    <property type="term" value="F:SNAP receptor activity"/>
    <property type="evidence" value="ECO:0007669"/>
    <property type="project" value="TreeGrafter"/>
</dbReference>
<dbReference type="PANTHER" id="PTHR19305">
    <property type="entry name" value="SYNAPTOSOMAL ASSOCIATED PROTEIN"/>
    <property type="match status" value="1"/>
</dbReference>
<evidence type="ECO:0000313" key="3">
    <source>
        <dbReference type="EMBL" id="EWC47478.1"/>
    </source>
</evidence>
<dbReference type="PANTHER" id="PTHR19305:SF9">
    <property type="entry name" value="SYNAPTOSOMAL-ASSOCIATED PROTEIN 29"/>
    <property type="match status" value="1"/>
</dbReference>
<dbReference type="SUPFAM" id="SSF58038">
    <property type="entry name" value="SNARE fusion complex"/>
    <property type="match status" value="1"/>
</dbReference>
<dbReference type="Gene3D" id="1.20.5.110">
    <property type="match status" value="1"/>
</dbReference>
<organism evidence="3 4">
    <name type="scientific">Drechslerella stenobrocha 248</name>
    <dbReference type="NCBI Taxonomy" id="1043628"/>
    <lineage>
        <taxon>Eukaryota</taxon>
        <taxon>Fungi</taxon>
        <taxon>Dikarya</taxon>
        <taxon>Ascomycota</taxon>
        <taxon>Pezizomycotina</taxon>
        <taxon>Orbiliomycetes</taxon>
        <taxon>Orbiliales</taxon>
        <taxon>Orbiliaceae</taxon>
        <taxon>Drechslerella</taxon>
    </lineage>
</organism>
<keyword evidence="4" id="KW-1185">Reference proteome</keyword>
<feature type="compositionally biased region" description="Low complexity" evidence="2">
    <location>
        <begin position="34"/>
        <end position="51"/>
    </location>
</feature>
<dbReference type="GO" id="GO:0006887">
    <property type="term" value="P:exocytosis"/>
    <property type="evidence" value="ECO:0007669"/>
    <property type="project" value="TreeGrafter"/>
</dbReference>
<protein>
    <recommendedName>
        <fullName evidence="5">t-SNARE coiled-coil homology domain-containing protein</fullName>
    </recommendedName>
</protein>
<sequence length="243" mass="26217">MSFGNTGTDADGMRSGRDLPSYQNHLDYSYECARSSPPSYRSRRGSTPPTSTDEEIEAADVNALRQQIRFTKGESLRSTTGALRAAAEAKQTGHKALASLHGQGERLRGAGHMHGRRRVAPRTAFGGQSERSEAVNGGPFLATRFGNRLADTPRANRERAHYMVARDSGTGLQNANGRRGGYGRANSLYAFEEDGEDEMLERDINVNLGSLAVASGGLKNLAKTIHGVVREQNGELLGVGLRD</sequence>
<dbReference type="EMBL" id="KI966410">
    <property type="protein sequence ID" value="EWC47478.1"/>
    <property type="molecule type" value="Genomic_DNA"/>
</dbReference>
<accession>W7I5N6</accession>
<feature type="region of interest" description="Disordered" evidence="2">
    <location>
        <begin position="1"/>
        <end position="56"/>
    </location>
</feature>
<dbReference type="OrthoDB" id="18679at2759"/>
<comment type="similarity">
    <text evidence="1">Belongs to the SNAP-25 family.</text>
</comment>
<dbReference type="GO" id="GO:0005886">
    <property type="term" value="C:plasma membrane"/>
    <property type="evidence" value="ECO:0007669"/>
    <property type="project" value="TreeGrafter"/>
</dbReference>
<evidence type="ECO:0008006" key="5">
    <source>
        <dbReference type="Google" id="ProtNLM"/>
    </source>
</evidence>
<gene>
    <name evidence="3" type="ORF">DRE_00446</name>
</gene>
<dbReference type="AlphaFoldDB" id="W7I5N6"/>
<evidence type="ECO:0000313" key="4">
    <source>
        <dbReference type="Proteomes" id="UP000024837"/>
    </source>
</evidence>
<evidence type="ECO:0000256" key="1">
    <source>
        <dbReference type="ARBA" id="ARBA00009480"/>
    </source>
</evidence>
<dbReference type="GO" id="GO:0006906">
    <property type="term" value="P:vesicle fusion"/>
    <property type="evidence" value="ECO:0007669"/>
    <property type="project" value="TreeGrafter"/>
</dbReference>
<reference evidence="3 4" key="1">
    <citation type="submission" date="2013-05" db="EMBL/GenBank/DDBJ databases">
        <title>Drechslerella stenobrocha genome reveals carnivorous origination and mechanical trapping mechanism of predatory fungi.</title>
        <authorList>
            <person name="Liu X."/>
            <person name="Zhang W."/>
            <person name="Liu K."/>
        </authorList>
    </citation>
    <scope>NUCLEOTIDE SEQUENCE [LARGE SCALE GENOMIC DNA]</scope>
    <source>
        <strain evidence="3 4">248</strain>
    </source>
</reference>
<evidence type="ECO:0000256" key="2">
    <source>
        <dbReference type="SAM" id="MobiDB-lite"/>
    </source>
</evidence>
<dbReference type="Proteomes" id="UP000024837">
    <property type="component" value="Unassembled WGS sequence"/>
</dbReference>
<name>W7I5N6_9PEZI</name>